<evidence type="ECO:0000313" key="2">
    <source>
        <dbReference type="EMBL" id="PTL73246.1"/>
    </source>
</evidence>
<dbReference type="Proteomes" id="UP000241085">
    <property type="component" value="Unassembled WGS sequence"/>
</dbReference>
<sequence>MRALLLSGEGRYSDPWHPFRETSAAVADLLTSRGHRVEIRGDVEEALAEELRGLVVVNVGLPRDGSPSPSSTTARDGLARLRDSTLPVLALHVSSTSFADAPEWTELLGGRWVPDVTMHPDFGPARIRVRRDRPAVQDVPDFDVEDERYSWLEVADSAEVLAVHEHDGVEHPLVWALERPSGGRTVYDALGHTAESYRSPGHRALLAAALDHLGA</sequence>
<dbReference type="RefSeq" id="WP_107574746.1">
    <property type="nucleotide sequence ID" value="NZ_PZPL01000001.1"/>
</dbReference>
<dbReference type="AlphaFoldDB" id="A0A2T4UUQ0"/>
<accession>A0A2T4UUQ0</accession>
<gene>
    <name evidence="2" type="ORF">C1I63_10540</name>
</gene>
<proteinExistence type="predicted"/>
<keyword evidence="3" id="KW-1185">Reference proteome</keyword>
<dbReference type="Pfam" id="PF06283">
    <property type="entry name" value="ThuA"/>
    <property type="match status" value="1"/>
</dbReference>
<feature type="domain" description="ThuA-like" evidence="1">
    <location>
        <begin position="20"/>
        <end position="210"/>
    </location>
</feature>
<dbReference type="InterPro" id="IPR029062">
    <property type="entry name" value="Class_I_gatase-like"/>
</dbReference>
<reference evidence="2 3" key="1">
    <citation type="submission" date="2018-03" db="EMBL/GenBank/DDBJ databases">
        <title>Bacteriophage NCPPB3778 and a type I-E CRISPR drive the evolution of the US Biological Select Agent, Rathayibacter toxicus.</title>
        <authorList>
            <person name="Davis E.W.II."/>
            <person name="Tabima J.F."/>
            <person name="Weisberg A.J."/>
            <person name="Dantas Lopes L."/>
            <person name="Wiseman M.S."/>
            <person name="Wiseman M.S."/>
            <person name="Pupko T."/>
            <person name="Belcher M.S."/>
            <person name="Sechler A.J."/>
            <person name="Tancos M.A."/>
            <person name="Schroeder B.K."/>
            <person name="Murray T.D."/>
            <person name="Luster D.G."/>
            <person name="Schneider W.L."/>
            <person name="Rogers E."/>
            <person name="Andreote F.D."/>
            <person name="Grunwald N.J."/>
            <person name="Putnam M.L."/>
            <person name="Chang J.H."/>
        </authorList>
    </citation>
    <scope>NUCLEOTIDE SEQUENCE [LARGE SCALE GENOMIC DNA]</scope>
    <source>
        <strain evidence="2 3">DSM 15933</strain>
    </source>
</reference>
<evidence type="ECO:0000259" key="1">
    <source>
        <dbReference type="Pfam" id="PF06283"/>
    </source>
</evidence>
<organism evidence="2 3">
    <name type="scientific">Rathayibacter caricis DSM 15933</name>
    <dbReference type="NCBI Taxonomy" id="1328867"/>
    <lineage>
        <taxon>Bacteria</taxon>
        <taxon>Bacillati</taxon>
        <taxon>Actinomycetota</taxon>
        <taxon>Actinomycetes</taxon>
        <taxon>Micrococcales</taxon>
        <taxon>Microbacteriaceae</taxon>
        <taxon>Rathayibacter</taxon>
    </lineage>
</organism>
<evidence type="ECO:0000313" key="3">
    <source>
        <dbReference type="Proteomes" id="UP000241085"/>
    </source>
</evidence>
<dbReference type="InterPro" id="IPR029010">
    <property type="entry name" value="ThuA-like"/>
</dbReference>
<protein>
    <submittedName>
        <fullName evidence="2">ThuA domain-containing protein</fullName>
    </submittedName>
</protein>
<dbReference type="EMBL" id="PZPL01000001">
    <property type="protein sequence ID" value="PTL73246.1"/>
    <property type="molecule type" value="Genomic_DNA"/>
</dbReference>
<name>A0A2T4UUQ0_9MICO</name>
<comment type="caution">
    <text evidence="2">The sequence shown here is derived from an EMBL/GenBank/DDBJ whole genome shotgun (WGS) entry which is preliminary data.</text>
</comment>
<dbReference type="SUPFAM" id="SSF52317">
    <property type="entry name" value="Class I glutamine amidotransferase-like"/>
    <property type="match status" value="1"/>
</dbReference>
<dbReference type="Gene3D" id="3.40.50.880">
    <property type="match status" value="1"/>
</dbReference>